<proteinExistence type="predicted"/>
<accession>A0ABQ7NI46</accession>
<sequence length="113" mass="12838">MWNVDNLLNKAIATFAQMEMAGIKPTLRAVLTTHAQSNLQHDHREMCDSIPGGAYLQTYSGTSIFDLNVFIAPGFHKLHTFWDNYAFPVEYVFSLAYVFDVLKVHVDQSQTLL</sequence>
<name>A0ABQ7NI46_BRACM</name>
<dbReference type="Proteomes" id="UP000823674">
    <property type="component" value="Chromosome A02"/>
</dbReference>
<evidence type="ECO:0000313" key="1">
    <source>
        <dbReference type="EMBL" id="KAG5409821.1"/>
    </source>
</evidence>
<keyword evidence="2" id="KW-1185">Reference proteome</keyword>
<gene>
    <name evidence="1" type="primary">A02p023890.1_BraROA</name>
    <name evidence="1" type="ORF">IGI04_006140</name>
</gene>
<protein>
    <submittedName>
        <fullName evidence="1">Uncharacterized protein</fullName>
    </submittedName>
</protein>
<evidence type="ECO:0000313" key="2">
    <source>
        <dbReference type="Proteomes" id="UP000823674"/>
    </source>
</evidence>
<reference evidence="1 2" key="1">
    <citation type="submission" date="2021-03" db="EMBL/GenBank/DDBJ databases">
        <authorList>
            <person name="King G.J."/>
            <person name="Bancroft I."/>
            <person name="Baten A."/>
            <person name="Bloomfield J."/>
            <person name="Borpatragohain P."/>
            <person name="He Z."/>
            <person name="Irish N."/>
            <person name="Irwin J."/>
            <person name="Liu K."/>
            <person name="Mauleon R.P."/>
            <person name="Moore J."/>
            <person name="Morris R."/>
            <person name="Ostergaard L."/>
            <person name="Wang B."/>
            <person name="Wells R."/>
        </authorList>
    </citation>
    <scope>NUCLEOTIDE SEQUENCE [LARGE SCALE GENOMIC DNA]</scope>
    <source>
        <strain evidence="1">R-o-18</strain>
        <tissue evidence="1">Leaf</tissue>
    </source>
</reference>
<dbReference type="EMBL" id="JADBGQ010000002">
    <property type="protein sequence ID" value="KAG5409821.1"/>
    <property type="molecule type" value="Genomic_DNA"/>
</dbReference>
<comment type="caution">
    <text evidence="1">The sequence shown here is derived from an EMBL/GenBank/DDBJ whole genome shotgun (WGS) entry which is preliminary data.</text>
</comment>
<organism evidence="1 2">
    <name type="scientific">Brassica rapa subsp. trilocularis</name>
    <dbReference type="NCBI Taxonomy" id="1813537"/>
    <lineage>
        <taxon>Eukaryota</taxon>
        <taxon>Viridiplantae</taxon>
        <taxon>Streptophyta</taxon>
        <taxon>Embryophyta</taxon>
        <taxon>Tracheophyta</taxon>
        <taxon>Spermatophyta</taxon>
        <taxon>Magnoliopsida</taxon>
        <taxon>eudicotyledons</taxon>
        <taxon>Gunneridae</taxon>
        <taxon>Pentapetalae</taxon>
        <taxon>rosids</taxon>
        <taxon>malvids</taxon>
        <taxon>Brassicales</taxon>
        <taxon>Brassicaceae</taxon>
        <taxon>Brassiceae</taxon>
        <taxon>Brassica</taxon>
    </lineage>
</organism>